<sequence>MDAIISNGKIVLNESDSEEEKPSEKVKMSESSGSKKKKKKHHKHKHKHKHSSHKTKKISSEIQIKHKHRDHVDKNEVNSMELEELEKQKALIEAKLAKVDAAAHHPLVSADYGSSDEASPARIAITIPNTDTESTVRTISLESKKESSSHHKYEDIDKHDSKKKTSHKEHKSTKENCDSEKHVNSASKRKVSRDASVEKTTTHKRERRDTIEDQNHDRSPRYKRSRSPVSRHPSRRSRSPSHRFDSRRPISPRRKAPSPYRRPSSSYRRPPSPHRRPSPLPHRRSPPRHRRSPSPRASHHRNSDYGRGGSRQRSPGLLGRRSPDRYNADNRVPYRRSVGRLSPPRRRDSRRPSHGRERVWSPERNGRSYSPRSHRDQRRSPDRSLRMRNSRGSPHRRSKVNSTDQDPEHRRGEKDKFKDSLSEGQKIAHEDSSDDETVDLELEDEEEDDILIERQRQSRQELLKKIAKQLTPGSGLSSSVHSNNGTGTPDSIIGDENLRANQSTLGSGLSLPGCSNNGTGTPDSIIIGDEHLRSKQLISRSGLSLPIRSNNGTGSPDSAIIGDEAAANFLAEQDDQSNDFEASIMDKRKIMGLQDTISEKENDAAEKKKKLDMFSEADNFCSDLSPSSSRLISATGQENPNLTDNWDDAEGYYQQDDQSNDFEASIMDKRKIMGLQDTISEKENDAAEKKKKLDMFSEADNFCSDLSPSSSRLISATGQENPNLTDNWDDAEGYYRVRIGEILDTRYTVYGYTGQGVFSNVIRARDMARGNQDVAIKIIRNNEIMHKTGLKELDVLRRLNDDDPDDKFHCLRLYRHFFHKLHLCLVFEPLCMNLREVLKKYGKDVGLHIKAVRSYSQQLFLALKLLKRCNILHADIKPDNILVNDRKLVLKLCDFGSASHVAENDVTPYLVSRFYRAPEIILGLPYDFGIDTWSVGCTLYELYTGKIMFPGKSNNQMLKHFMDLKGKFPNKLIKKGAFREQHFNSNCNFLSHEIDKVTEREKVVVLTNINPSRDLQADQEDINKSSSYTSFYSRKNIVKITFVKSWNFLKENKTQKSSFAAFLTHNHLNFIAILTQSSKNSRGMKMWFKET</sequence>
<evidence type="ECO:0000256" key="19">
    <source>
        <dbReference type="ARBA" id="ARBA00023596"/>
    </source>
</evidence>
<feature type="coiled-coil region" evidence="25">
    <location>
        <begin position="590"/>
        <end position="617"/>
    </location>
</feature>
<dbReference type="GO" id="GO:0000776">
    <property type="term" value="C:kinetochore"/>
    <property type="evidence" value="ECO:0007669"/>
    <property type="project" value="UniProtKB-KW"/>
</dbReference>
<organism evidence="28 29">
    <name type="scientific">Nephila pilipes</name>
    <name type="common">Giant wood spider</name>
    <name type="synonym">Nephila maculata</name>
    <dbReference type="NCBI Taxonomy" id="299642"/>
    <lineage>
        <taxon>Eukaryota</taxon>
        <taxon>Metazoa</taxon>
        <taxon>Ecdysozoa</taxon>
        <taxon>Arthropoda</taxon>
        <taxon>Chelicerata</taxon>
        <taxon>Arachnida</taxon>
        <taxon>Araneae</taxon>
        <taxon>Araneomorphae</taxon>
        <taxon>Entelegynae</taxon>
        <taxon>Araneoidea</taxon>
        <taxon>Nephilidae</taxon>
        <taxon>Nephila</taxon>
    </lineage>
</organism>
<keyword evidence="9" id="KW-0808">Transferase</keyword>
<evidence type="ECO:0000256" key="1">
    <source>
        <dbReference type="ARBA" id="ARBA00004123"/>
    </source>
</evidence>
<evidence type="ECO:0000256" key="23">
    <source>
        <dbReference type="ARBA" id="ARBA00048659"/>
    </source>
</evidence>
<feature type="domain" description="Protein kinase" evidence="27">
    <location>
        <begin position="747"/>
        <end position="1032"/>
    </location>
</feature>
<evidence type="ECO:0000313" key="29">
    <source>
        <dbReference type="Proteomes" id="UP000887013"/>
    </source>
</evidence>
<dbReference type="GO" id="GO:0004674">
    <property type="term" value="F:protein serine/threonine kinase activity"/>
    <property type="evidence" value="ECO:0007669"/>
    <property type="project" value="UniProtKB-KW"/>
</dbReference>
<dbReference type="SUPFAM" id="SSF56112">
    <property type="entry name" value="Protein kinase-like (PK-like)"/>
    <property type="match status" value="1"/>
</dbReference>
<evidence type="ECO:0000313" key="28">
    <source>
        <dbReference type="EMBL" id="GFU16289.1"/>
    </source>
</evidence>
<gene>
    <name evidence="28" type="primary">Prpf4b</name>
    <name evidence="28" type="ORF">NPIL_200251</name>
</gene>
<evidence type="ECO:0000256" key="20">
    <source>
        <dbReference type="ARBA" id="ARBA00023637"/>
    </source>
</evidence>
<keyword evidence="14" id="KW-0067">ATP-binding</keyword>
<comment type="subunit">
    <text evidence="22">Interacts with CLK1 C-terminus. Associates with the U5 snRNP and NCOR1 deacetylase complexes. Identified in the spliceosome C complex.</text>
</comment>
<feature type="compositionally biased region" description="Basic and acidic residues" evidence="26">
    <location>
        <begin position="142"/>
        <end position="160"/>
    </location>
</feature>
<dbReference type="PANTHER" id="PTHR24058">
    <property type="entry name" value="DUAL SPECIFICITY PROTEIN KINASE"/>
    <property type="match status" value="1"/>
</dbReference>
<feature type="region of interest" description="Disordered" evidence="26">
    <location>
        <begin position="1"/>
        <end position="77"/>
    </location>
</feature>
<dbReference type="PANTHER" id="PTHR24058:SF103">
    <property type="entry name" value="SERINE_THREONINE-PROTEIN KINASE PRP4 HOMOLOG"/>
    <property type="match status" value="1"/>
</dbReference>
<dbReference type="AlphaFoldDB" id="A0A8X6QAQ6"/>
<feature type="compositionally biased region" description="Polar residues" evidence="26">
    <location>
        <begin position="471"/>
        <end position="489"/>
    </location>
</feature>
<keyword evidence="11" id="KW-0547">Nucleotide-binding</keyword>
<feature type="compositionally biased region" description="Basic and acidic residues" evidence="26">
    <location>
        <begin position="350"/>
        <end position="366"/>
    </location>
</feature>
<dbReference type="SMART" id="SM00220">
    <property type="entry name" value="S_TKc"/>
    <property type="match status" value="1"/>
</dbReference>
<dbReference type="InterPro" id="IPR008271">
    <property type="entry name" value="Ser/Thr_kinase_AS"/>
</dbReference>
<keyword evidence="12" id="KW-0418">Kinase</keyword>
<comment type="subcellular location">
    <subcellularLocation>
        <location evidence="2">Chromosome</location>
        <location evidence="2">Centromere</location>
        <location evidence="2">Kinetochore</location>
    </subcellularLocation>
    <subcellularLocation>
        <location evidence="1">Nucleus</location>
    </subcellularLocation>
</comment>
<evidence type="ECO:0000256" key="10">
    <source>
        <dbReference type="ARBA" id="ARBA00022728"/>
    </source>
</evidence>
<evidence type="ECO:0000256" key="5">
    <source>
        <dbReference type="ARBA" id="ARBA00022499"/>
    </source>
</evidence>
<name>A0A8X6QAQ6_NEPPI</name>
<evidence type="ECO:0000256" key="12">
    <source>
        <dbReference type="ARBA" id="ARBA00022777"/>
    </source>
</evidence>
<keyword evidence="25" id="KW-0175">Coiled coil</keyword>
<evidence type="ECO:0000256" key="15">
    <source>
        <dbReference type="ARBA" id="ARBA00022843"/>
    </source>
</evidence>
<feature type="compositionally biased region" description="Basic residues" evidence="26">
    <location>
        <begin position="161"/>
        <end position="171"/>
    </location>
</feature>
<evidence type="ECO:0000256" key="8">
    <source>
        <dbReference type="ARBA" id="ARBA00022664"/>
    </source>
</evidence>
<dbReference type="PROSITE" id="PS00108">
    <property type="entry name" value="PROTEIN_KINASE_ST"/>
    <property type="match status" value="1"/>
</dbReference>
<feature type="compositionally biased region" description="Basic residues" evidence="26">
    <location>
        <begin position="232"/>
        <end position="241"/>
    </location>
</feature>
<dbReference type="InterPro" id="IPR044092">
    <property type="entry name" value="STKc_PRP4"/>
</dbReference>
<dbReference type="PROSITE" id="PS50011">
    <property type="entry name" value="PROTEIN_KINASE_DOM"/>
    <property type="match status" value="1"/>
</dbReference>
<feature type="compositionally biased region" description="Acidic residues" evidence="26">
    <location>
        <begin position="432"/>
        <end position="449"/>
    </location>
</feature>
<dbReference type="Gene3D" id="1.10.510.10">
    <property type="entry name" value="Transferase(Phosphotransferase) domain 1"/>
    <property type="match status" value="1"/>
</dbReference>
<keyword evidence="16" id="KW-0007">Acetylation</keyword>
<dbReference type="InterPro" id="IPR000719">
    <property type="entry name" value="Prot_kinase_dom"/>
</dbReference>
<keyword evidence="15" id="KW-0832">Ubl conjugation</keyword>
<keyword evidence="6" id="KW-0723">Serine/threonine-protein kinase</keyword>
<evidence type="ECO:0000256" key="9">
    <source>
        <dbReference type="ARBA" id="ARBA00022679"/>
    </source>
</evidence>
<proteinExistence type="inferred from homology"/>
<dbReference type="GO" id="GO:0005681">
    <property type="term" value="C:spliceosomal complex"/>
    <property type="evidence" value="ECO:0007669"/>
    <property type="project" value="UniProtKB-KW"/>
</dbReference>
<dbReference type="FunFam" id="3.30.200.20:FF:000123">
    <property type="entry name" value="serine/threonine-protein kinase PRP4 homolog"/>
    <property type="match status" value="1"/>
</dbReference>
<feature type="compositionally biased region" description="Basic residues" evidence="26">
    <location>
        <begin position="34"/>
        <end position="57"/>
    </location>
</feature>
<keyword evidence="18" id="KW-0539">Nucleus</keyword>
<protein>
    <recommendedName>
        <fullName evidence="20">Serine/threonine-protein kinase PRP4 homolog</fullName>
        <ecNumber evidence="3">2.7.11.1</ecNumber>
    </recommendedName>
    <alternativeName>
        <fullName evidence="21">PRP4 pre-mRNA-processing factor 4 homolog</fullName>
    </alternativeName>
</protein>
<evidence type="ECO:0000256" key="25">
    <source>
        <dbReference type="SAM" id="Coils"/>
    </source>
</evidence>
<evidence type="ECO:0000256" key="17">
    <source>
        <dbReference type="ARBA" id="ARBA00023187"/>
    </source>
</evidence>
<keyword evidence="17" id="KW-0508">mRNA splicing</keyword>
<keyword evidence="13" id="KW-0995">Kinetochore</keyword>
<evidence type="ECO:0000256" key="14">
    <source>
        <dbReference type="ARBA" id="ARBA00022840"/>
    </source>
</evidence>
<evidence type="ECO:0000256" key="18">
    <source>
        <dbReference type="ARBA" id="ARBA00023242"/>
    </source>
</evidence>
<feature type="compositionally biased region" description="Basic residues" evidence="26">
    <location>
        <begin position="386"/>
        <end position="399"/>
    </location>
</feature>
<evidence type="ECO:0000256" key="21">
    <source>
        <dbReference type="ARBA" id="ARBA00031858"/>
    </source>
</evidence>
<dbReference type="GO" id="GO:0045292">
    <property type="term" value="P:mRNA cis splicing, via spliceosome"/>
    <property type="evidence" value="ECO:0007669"/>
    <property type="project" value="InterPro"/>
</dbReference>
<feature type="coiled-coil region" evidence="25">
    <location>
        <begin position="672"/>
        <end position="699"/>
    </location>
</feature>
<comment type="catalytic activity">
    <reaction evidence="23">
        <text>L-threonyl-[protein] + ATP = O-phospho-L-threonyl-[protein] + ADP + H(+)</text>
        <dbReference type="Rhea" id="RHEA:46608"/>
        <dbReference type="Rhea" id="RHEA-COMP:11060"/>
        <dbReference type="Rhea" id="RHEA-COMP:11605"/>
        <dbReference type="ChEBI" id="CHEBI:15378"/>
        <dbReference type="ChEBI" id="CHEBI:30013"/>
        <dbReference type="ChEBI" id="CHEBI:30616"/>
        <dbReference type="ChEBI" id="CHEBI:61977"/>
        <dbReference type="ChEBI" id="CHEBI:456216"/>
        <dbReference type="EC" id="2.7.11.1"/>
    </reaction>
    <physiologicalReaction direction="left-to-right" evidence="23">
        <dbReference type="Rhea" id="RHEA:46609"/>
    </physiologicalReaction>
</comment>
<keyword evidence="7" id="KW-0597">Phosphoprotein</keyword>
<dbReference type="OrthoDB" id="3967at2759"/>
<evidence type="ECO:0000256" key="4">
    <source>
        <dbReference type="ARBA" id="ARBA00022454"/>
    </source>
</evidence>
<comment type="caution">
    <text evidence="28">The sequence shown here is derived from an EMBL/GenBank/DDBJ whole genome shotgun (WGS) entry which is preliminary data.</text>
</comment>
<evidence type="ECO:0000256" key="24">
    <source>
        <dbReference type="ARBA" id="ARBA00048977"/>
    </source>
</evidence>
<evidence type="ECO:0000256" key="11">
    <source>
        <dbReference type="ARBA" id="ARBA00022741"/>
    </source>
</evidence>
<feature type="compositionally biased region" description="Basic residues" evidence="26">
    <location>
        <begin position="271"/>
        <end position="300"/>
    </location>
</feature>
<feature type="compositionally biased region" description="Polar residues" evidence="26">
    <location>
        <begin position="127"/>
        <end position="141"/>
    </location>
</feature>
<evidence type="ECO:0000259" key="27">
    <source>
        <dbReference type="PROSITE" id="PS50011"/>
    </source>
</evidence>
<feature type="compositionally biased region" description="Basic and acidic residues" evidence="26">
    <location>
        <begin position="192"/>
        <end position="220"/>
    </location>
</feature>
<evidence type="ECO:0000256" key="2">
    <source>
        <dbReference type="ARBA" id="ARBA00004629"/>
    </source>
</evidence>
<keyword evidence="29" id="KW-1185">Reference proteome</keyword>
<dbReference type="Gene3D" id="3.30.200.20">
    <property type="entry name" value="Phosphorylase Kinase, domain 1"/>
    <property type="match status" value="1"/>
</dbReference>
<dbReference type="FunFam" id="1.10.510.10:FF:000078">
    <property type="entry name" value="Serine/threonine-protein kinase PRP4 homolog"/>
    <property type="match status" value="1"/>
</dbReference>
<dbReference type="EC" id="2.7.11.1" evidence="3"/>
<dbReference type="Pfam" id="PF00069">
    <property type="entry name" value="Pkinase"/>
    <property type="match status" value="1"/>
</dbReference>
<dbReference type="CDD" id="cd14135">
    <property type="entry name" value="STKc_PRP4"/>
    <property type="match status" value="1"/>
</dbReference>
<dbReference type="InterPro" id="IPR011009">
    <property type="entry name" value="Kinase-like_dom_sf"/>
</dbReference>
<dbReference type="GO" id="GO:0005524">
    <property type="term" value="F:ATP binding"/>
    <property type="evidence" value="ECO:0007669"/>
    <property type="project" value="UniProtKB-KW"/>
</dbReference>
<evidence type="ECO:0000256" key="22">
    <source>
        <dbReference type="ARBA" id="ARBA00046964"/>
    </source>
</evidence>
<feature type="compositionally biased region" description="Basic and acidic residues" evidence="26">
    <location>
        <begin position="406"/>
        <end position="431"/>
    </location>
</feature>
<dbReference type="EMBL" id="BMAW01079675">
    <property type="protein sequence ID" value="GFU16289.1"/>
    <property type="molecule type" value="Genomic_DNA"/>
</dbReference>
<dbReference type="Proteomes" id="UP000887013">
    <property type="component" value="Unassembled WGS sequence"/>
</dbReference>
<evidence type="ECO:0000256" key="3">
    <source>
        <dbReference type="ARBA" id="ARBA00012513"/>
    </source>
</evidence>
<comment type="catalytic activity">
    <reaction evidence="24">
        <text>L-seryl-[protein] + ATP = O-phospho-L-seryl-[protein] + ADP + H(+)</text>
        <dbReference type="Rhea" id="RHEA:17989"/>
        <dbReference type="Rhea" id="RHEA-COMP:9863"/>
        <dbReference type="Rhea" id="RHEA-COMP:11604"/>
        <dbReference type="ChEBI" id="CHEBI:15378"/>
        <dbReference type="ChEBI" id="CHEBI:29999"/>
        <dbReference type="ChEBI" id="CHEBI:30616"/>
        <dbReference type="ChEBI" id="CHEBI:83421"/>
        <dbReference type="ChEBI" id="CHEBI:456216"/>
        <dbReference type="EC" id="2.7.11.1"/>
    </reaction>
    <physiologicalReaction direction="left-to-right" evidence="24">
        <dbReference type="Rhea" id="RHEA:17990"/>
    </physiologicalReaction>
</comment>
<comment type="similarity">
    <text evidence="19">Belongs to the protein kinase superfamily. CMGC Ser/Thr protein kinase family.</text>
</comment>
<feature type="compositionally biased region" description="Basic and acidic residues" evidence="26">
    <location>
        <begin position="172"/>
        <end position="183"/>
    </location>
</feature>
<accession>A0A8X6QAQ6</accession>
<reference evidence="28" key="1">
    <citation type="submission" date="2020-08" db="EMBL/GenBank/DDBJ databases">
        <title>Multicomponent nature underlies the extraordinary mechanical properties of spider dragline silk.</title>
        <authorList>
            <person name="Kono N."/>
            <person name="Nakamura H."/>
            <person name="Mori M."/>
            <person name="Yoshida Y."/>
            <person name="Ohtoshi R."/>
            <person name="Malay A.D."/>
            <person name="Moran D.A.P."/>
            <person name="Tomita M."/>
            <person name="Numata K."/>
            <person name="Arakawa K."/>
        </authorList>
    </citation>
    <scope>NUCLEOTIDE SEQUENCE</scope>
</reference>
<evidence type="ECO:0000256" key="7">
    <source>
        <dbReference type="ARBA" id="ARBA00022553"/>
    </source>
</evidence>
<feature type="region of interest" description="Disordered" evidence="26">
    <location>
        <begin position="110"/>
        <end position="449"/>
    </location>
</feature>
<evidence type="ECO:0000256" key="16">
    <source>
        <dbReference type="ARBA" id="ARBA00022990"/>
    </source>
</evidence>
<keyword evidence="4" id="KW-0158">Chromosome</keyword>
<keyword evidence="5" id="KW-1017">Isopeptide bond</keyword>
<evidence type="ECO:0000256" key="6">
    <source>
        <dbReference type="ARBA" id="ARBA00022527"/>
    </source>
</evidence>
<keyword evidence="8" id="KW-0507">mRNA processing</keyword>
<evidence type="ECO:0000256" key="13">
    <source>
        <dbReference type="ARBA" id="ARBA00022838"/>
    </source>
</evidence>
<evidence type="ECO:0000256" key="26">
    <source>
        <dbReference type="SAM" id="MobiDB-lite"/>
    </source>
</evidence>
<feature type="region of interest" description="Disordered" evidence="26">
    <location>
        <begin position="471"/>
        <end position="495"/>
    </location>
</feature>
<feature type="compositionally biased region" description="Basic residues" evidence="26">
    <location>
        <begin position="333"/>
        <end position="349"/>
    </location>
</feature>
<keyword evidence="10" id="KW-0747">Spliceosome</keyword>
<feature type="compositionally biased region" description="Low complexity" evidence="26">
    <location>
        <begin position="257"/>
        <end position="269"/>
    </location>
</feature>
<dbReference type="InterPro" id="IPR050494">
    <property type="entry name" value="Ser_Thr_dual-spec_kinase"/>
</dbReference>